<feature type="transmembrane region" description="Helical" evidence="1">
    <location>
        <begin position="43"/>
        <end position="64"/>
    </location>
</feature>
<sequence>MMPLKVLPKADTFPPFLILSYVVHVGFTPDLSCNWISDVLLDLPLILVCILDLPPLILVAFGLISDLQLGFADLSLPLILVALDF</sequence>
<keyword evidence="1" id="KW-0472">Membrane</keyword>
<protein>
    <submittedName>
        <fullName evidence="2">Uncharacterized protein</fullName>
    </submittedName>
</protein>
<keyword evidence="1" id="KW-1133">Transmembrane helix</keyword>
<gene>
    <name evidence="2" type="ORF">CEXT_36571</name>
</gene>
<name>A0AAV4NJG1_CAEEX</name>
<keyword evidence="3" id="KW-1185">Reference proteome</keyword>
<proteinExistence type="predicted"/>
<reference evidence="2 3" key="1">
    <citation type="submission" date="2021-06" db="EMBL/GenBank/DDBJ databases">
        <title>Caerostris extrusa draft genome.</title>
        <authorList>
            <person name="Kono N."/>
            <person name="Arakawa K."/>
        </authorList>
    </citation>
    <scope>NUCLEOTIDE SEQUENCE [LARGE SCALE GENOMIC DNA]</scope>
</reference>
<comment type="caution">
    <text evidence="2">The sequence shown here is derived from an EMBL/GenBank/DDBJ whole genome shotgun (WGS) entry which is preliminary data.</text>
</comment>
<organism evidence="2 3">
    <name type="scientific">Caerostris extrusa</name>
    <name type="common">Bark spider</name>
    <name type="synonym">Caerostris bankana</name>
    <dbReference type="NCBI Taxonomy" id="172846"/>
    <lineage>
        <taxon>Eukaryota</taxon>
        <taxon>Metazoa</taxon>
        <taxon>Ecdysozoa</taxon>
        <taxon>Arthropoda</taxon>
        <taxon>Chelicerata</taxon>
        <taxon>Arachnida</taxon>
        <taxon>Araneae</taxon>
        <taxon>Araneomorphae</taxon>
        <taxon>Entelegynae</taxon>
        <taxon>Araneoidea</taxon>
        <taxon>Araneidae</taxon>
        <taxon>Caerostris</taxon>
    </lineage>
</organism>
<dbReference type="EMBL" id="BPLR01021002">
    <property type="protein sequence ID" value="GIX84808.1"/>
    <property type="molecule type" value="Genomic_DNA"/>
</dbReference>
<feature type="transmembrane region" description="Helical" evidence="1">
    <location>
        <begin position="12"/>
        <end position="31"/>
    </location>
</feature>
<evidence type="ECO:0000256" key="1">
    <source>
        <dbReference type="SAM" id="Phobius"/>
    </source>
</evidence>
<accession>A0AAV4NJG1</accession>
<evidence type="ECO:0000313" key="3">
    <source>
        <dbReference type="Proteomes" id="UP001054945"/>
    </source>
</evidence>
<keyword evidence="1" id="KW-0812">Transmembrane</keyword>
<evidence type="ECO:0000313" key="2">
    <source>
        <dbReference type="EMBL" id="GIX84808.1"/>
    </source>
</evidence>
<dbReference type="AlphaFoldDB" id="A0AAV4NJG1"/>
<dbReference type="Proteomes" id="UP001054945">
    <property type="component" value="Unassembled WGS sequence"/>
</dbReference>